<comment type="caution">
    <text evidence="1">The sequence shown here is derived from an EMBL/GenBank/DDBJ whole genome shotgun (WGS) entry which is preliminary data.</text>
</comment>
<name>A0A426U774_9CHLR</name>
<dbReference type="Proteomes" id="UP000280307">
    <property type="component" value="Unassembled WGS sequence"/>
</dbReference>
<evidence type="ECO:0000313" key="1">
    <source>
        <dbReference type="EMBL" id="RRR75854.1"/>
    </source>
</evidence>
<accession>A0A426U774</accession>
<dbReference type="EMBL" id="RSAS01000154">
    <property type="protein sequence ID" value="RRR75854.1"/>
    <property type="molecule type" value="Genomic_DNA"/>
</dbReference>
<dbReference type="NCBIfam" id="TIGR03831">
    <property type="entry name" value="YgiT_finger"/>
    <property type="match status" value="1"/>
</dbReference>
<protein>
    <submittedName>
        <fullName evidence="1">Type II toxin-antitoxin system MqsA family antitoxin</fullName>
    </submittedName>
</protein>
<organism evidence="1 2">
    <name type="scientific">Candidatus Viridilinea halotolerans</name>
    <dbReference type="NCBI Taxonomy" id="2491704"/>
    <lineage>
        <taxon>Bacteria</taxon>
        <taxon>Bacillati</taxon>
        <taxon>Chloroflexota</taxon>
        <taxon>Chloroflexia</taxon>
        <taxon>Chloroflexales</taxon>
        <taxon>Chloroflexineae</taxon>
        <taxon>Oscillochloridaceae</taxon>
        <taxon>Candidatus Viridilinea</taxon>
    </lineage>
</organism>
<dbReference type="AlphaFoldDB" id="A0A426U774"/>
<sequence>MTCVICRQAEPERGTTTVTLTRGKLTFVVRTVPARVCPNCGEACIEEATAAKLLTTAEQLAQAGTQVDVREYAA</sequence>
<evidence type="ECO:0000313" key="2">
    <source>
        <dbReference type="Proteomes" id="UP000280307"/>
    </source>
</evidence>
<reference evidence="1 2" key="1">
    <citation type="submission" date="2018-12" db="EMBL/GenBank/DDBJ databases">
        <title>Genome Sequence of Candidatus Viridilinea halotolerans isolated from saline sulfide-rich spring.</title>
        <authorList>
            <person name="Grouzdev D.S."/>
            <person name="Burganskaya E.I."/>
            <person name="Krutkina M.S."/>
            <person name="Sukhacheva M.V."/>
            <person name="Gorlenko V.M."/>
        </authorList>
    </citation>
    <scope>NUCLEOTIDE SEQUENCE [LARGE SCALE GENOMIC DNA]</scope>
    <source>
        <strain evidence="1">Chok-6</strain>
    </source>
</reference>
<dbReference type="CDD" id="cd12870">
    <property type="entry name" value="MqsA"/>
    <property type="match status" value="1"/>
</dbReference>
<gene>
    <name evidence="1" type="ORF">EI684_03890</name>
</gene>
<dbReference type="InterPro" id="IPR022453">
    <property type="entry name" value="Znf_MqsA-type"/>
</dbReference>
<proteinExistence type="predicted"/>
<dbReference type="Gene3D" id="3.10.20.860">
    <property type="match status" value="1"/>
</dbReference>